<protein>
    <submittedName>
        <fullName evidence="1">Uncharacterized protein</fullName>
    </submittedName>
</protein>
<dbReference type="EMBL" id="GGEC01093425">
    <property type="protein sequence ID" value="MBX73909.1"/>
    <property type="molecule type" value="Transcribed_RNA"/>
</dbReference>
<proteinExistence type="predicted"/>
<accession>A0A2P2R3R1</accession>
<evidence type="ECO:0000313" key="1">
    <source>
        <dbReference type="EMBL" id="MBX73909.1"/>
    </source>
</evidence>
<dbReference type="AlphaFoldDB" id="A0A2P2R3R1"/>
<name>A0A2P2R3R1_RHIMU</name>
<sequence>MKNFRTLSQVTTFWLNSRLKFPIFLPFSYHLPENKHTLIAKTHPNDKTDT</sequence>
<reference evidence="1" key="1">
    <citation type="submission" date="2018-02" db="EMBL/GenBank/DDBJ databases">
        <title>Rhizophora mucronata_Transcriptome.</title>
        <authorList>
            <person name="Meera S.P."/>
            <person name="Sreeshan A."/>
            <person name="Augustine A."/>
        </authorList>
    </citation>
    <scope>NUCLEOTIDE SEQUENCE</scope>
    <source>
        <tissue evidence="1">Leaf</tissue>
    </source>
</reference>
<organism evidence="1">
    <name type="scientific">Rhizophora mucronata</name>
    <name type="common">Asiatic mangrove</name>
    <dbReference type="NCBI Taxonomy" id="61149"/>
    <lineage>
        <taxon>Eukaryota</taxon>
        <taxon>Viridiplantae</taxon>
        <taxon>Streptophyta</taxon>
        <taxon>Embryophyta</taxon>
        <taxon>Tracheophyta</taxon>
        <taxon>Spermatophyta</taxon>
        <taxon>Magnoliopsida</taxon>
        <taxon>eudicotyledons</taxon>
        <taxon>Gunneridae</taxon>
        <taxon>Pentapetalae</taxon>
        <taxon>rosids</taxon>
        <taxon>fabids</taxon>
        <taxon>Malpighiales</taxon>
        <taxon>Rhizophoraceae</taxon>
        <taxon>Rhizophora</taxon>
    </lineage>
</organism>